<dbReference type="RefSeq" id="WP_380204361.1">
    <property type="nucleotide sequence ID" value="NZ_JBHTEK010000001.1"/>
</dbReference>
<proteinExistence type="predicted"/>
<dbReference type="EMBL" id="JBHTEK010000001">
    <property type="protein sequence ID" value="MFC7668823.1"/>
    <property type="molecule type" value="Genomic_DNA"/>
</dbReference>
<evidence type="ECO:0000313" key="1">
    <source>
        <dbReference type="EMBL" id="MFC7668823.1"/>
    </source>
</evidence>
<sequence>MGNSLTNLEISFQQLLHPSVAFSCFWNTRWIENADGKRDGYNALDKNGNFNANGFGLMLLGNFLGKQMIKTETQTGLKTYASIDRARHRLYLYLLNPAPTAVTVTPVFTKTSRVKIGRSYEPGRAQRQRHRAHLAPGSY</sequence>
<organism evidence="1 2">
    <name type="scientific">Hymenobacter humi</name>
    <dbReference type="NCBI Taxonomy" id="1411620"/>
    <lineage>
        <taxon>Bacteria</taxon>
        <taxon>Pseudomonadati</taxon>
        <taxon>Bacteroidota</taxon>
        <taxon>Cytophagia</taxon>
        <taxon>Cytophagales</taxon>
        <taxon>Hymenobacteraceae</taxon>
        <taxon>Hymenobacter</taxon>
    </lineage>
</organism>
<dbReference type="Proteomes" id="UP001596513">
    <property type="component" value="Unassembled WGS sequence"/>
</dbReference>
<evidence type="ECO:0000313" key="2">
    <source>
        <dbReference type="Proteomes" id="UP001596513"/>
    </source>
</evidence>
<name>A0ABW2U915_9BACT</name>
<keyword evidence="2" id="KW-1185">Reference proteome</keyword>
<comment type="caution">
    <text evidence="1">The sequence shown here is derived from an EMBL/GenBank/DDBJ whole genome shotgun (WGS) entry which is preliminary data.</text>
</comment>
<accession>A0ABW2U915</accession>
<gene>
    <name evidence="1" type="ORF">ACFQT0_16700</name>
</gene>
<reference evidence="2" key="1">
    <citation type="journal article" date="2019" name="Int. J. Syst. Evol. Microbiol.">
        <title>The Global Catalogue of Microorganisms (GCM) 10K type strain sequencing project: providing services to taxonomists for standard genome sequencing and annotation.</title>
        <authorList>
            <consortium name="The Broad Institute Genomics Platform"/>
            <consortium name="The Broad Institute Genome Sequencing Center for Infectious Disease"/>
            <person name="Wu L."/>
            <person name="Ma J."/>
        </authorList>
    </citation>
    <scope>NUCLEOTIDE SEQUENCE [LARGE SCALE GENOMIC DNA]</scope>
    <source>
        <strain evidence="2">JCM 19635</strain>
    </source>
</reference>
<protein>
    <submittedName>
        <fullName evidence="1">Uncharacterized protein</fullName>
    </submittedName>
</protein>